<evidence type="ECO:0000256" key="1">
    <source>
        <dbReference type="SAM" id="MobiDB-lite"/>
    </source>
</evidence>
<name>A0A9Q1KQE3_9CARY</name>
<evidence type="ECO:0000313" key="3">
    <source>
        <dbReference type="Proteomes" id="UP001153076"/>
    </source>
</evidence>
<dbReference type="PANTHER" id="PTHR33240">
    <property type="entry name" value="OS08G0508500 PROTEIN"/>
    <property type="match status" value="1"/>
</dbReference>
<feature type="region of interest" description="Disordered" evidence="1">
    <location>
        <begin position="535"/>
        <end position="555"/>
    </location>
</feature>
<dbReference type="Proteomes" id="UP001153076">
    <property type="component" value="Unassembled WGS sequence"/>
</dbReference>
<dbReference type="Gene3D" id="2.40.70.10">
    <property type="entry name" value="Acid Proteases"/>
    <property type="match status" value="1"/>
</dbReference>
<reference evidence="2" key="1">
    <citation type="submission" date="2022-04" db="EMBL/GenBank/DDBJ databases">
        <title>Carnegiea gigantea Genome sequencing and assembly v2.</title>
        <authorList>
            <person name="Copetti D."/>
            <person name="Sanderson M.J."/>
            <person name="Burquez A."/>
            <person name="Wojciechowski M.F."/>
        </authorList>
    </citation>
    <scope>NUCLEOTIDE SEQUENCE</scope>
    <source>
        <strain evidence="2">SGP5-SGP5p</strain>
        <tissue evidence="2">Aerial part</tissue>
    </source>
</reference>
<accession>A0A9Q1KQE3</accession>
<dbReference type="PANTHER" id="PTHR33240:SF17">
    <property type="entry name" value="EUKARYOTIC PEPTIDE CHAIN RELEASE FACTOR GTP-BINDING SUBUNIT-LIKE"/>
    <property type="match status" value="1"/>
</dbReference>
<dbReference type="CDD" id="cd00303">
    <property type="entry name" value="retropepsin_like"/>
    <property type="match status" value="1"/>
</dbReference>
<comment type="caution">
    <text evidence="2">The sequence shown here is derived from an EMBL/GenBank/DDBJ whole genome shotgun (WGS) entry which is preliminary data.</text>
</comment>
<sequence>MEPADSARPRPNFDYVPITAASPPSGLRTYYLLITLIGIVRPCSRTGMIDRFLKKGPCFLRREEEPTQPQSRDEECSTKVVATIARVYAEGMSRSAWKAQLRGSQQVLTAEQGARVTVPTMVFGGREAPRFTSPHNDSLVVEMKVASTIVRRILIDTGCFMDIITWDYLKKLTYPRRGIVPLVHPILGFGGQEVNAIGMIRLSLRFSDKLKARNLETDFPVIDVPTAYNIILGRPTLHRGVGHLVFWAIPFAERRDELYLFSASTLGLSQLALVDIMDVGLKVVILLEPCSLALAALLAPRVASASTLDSASSSWHCKSFFSASLLLPVPLVPGHEPLQLLAPSRDPYSLCESLSHSHLILSDLERLRRLNKVLDKCKCGHRVGPDKVHGQLPGTKGSTVDDLRGSPYGRWGANRYLGTRGSVTSRSALCMVRRSGLIVPLFTNMGRGGSCRLIMTAFNSLMLTNGTRGGACSKENTLGRKGLGYIPSWPAGSQGAVSLLLGGARLQPLLSWGWKPHSRRPSVEPSLALHKIKKSQVRTKRKARPKRGHQNKKACHGQEEIILRKLQLKEPVQRLPVAILALPLLRTFTNSIAYVISLGIGRGLSSS</sequence>
<protein>
    <submittedName>
        <fullName evidence="2">Uncharacterized protein</fullName>
    </submittedName>
</protein>
<dbReference type="InterPro" id="IPR021109">
    <property type="entry name" value="Peptidase_aspartic_dom_sf"/>
</dbReference>
<dbReference type="AlphaFoldDB" id="A0A9Q1KQE3"/>
<organism evidence="2 3">
    <name type="scientific">Carnegiea gigantea</name>
    <dbReference type="NCBI Taxonomy" id="171969"/>
    <lineage>
        <taxon>Eukaryota</taxon>
        <taxon>Viridiplantae</taxon>
        <taxon>Streptophyta</taxon>
        <taxon>Embryophyta</taxon>
        <taxon>Tracheophyta</taxon>
        <taxon>Spermatophyta</taxon>
        <taxon>Magnoliopsida</taxon>
        <taxon>eudicotyledons</taxon>
        <taxon>Gunneridae</taxon>
        <taxon>Pentapetalae</taxon>
        <taxon>Caryophyllales</taxon>
        <taxon>Cactineae</taxon>
        <taxon>Cactaceae</taxon>
        <taxon>Cactoideae</taxon>
        <taxon>Echinocereeae</taxon>
        <taxon>Carnegiea</taxon>
    </lineage>
</organism>
<proteinExistence type="predicted"/>
<dbReference type="EMBL" id="JAKOGI010000044">
    <property type="protein sequence ID" value="KAJ8446988.1"/>
    <property type="molecule type" value="Genomic_DNA"/>
</dbReference>
<gene>
    <name evidence="2" type="ORF">Cgig2_006616</name>
</gene>
<keyword evidence="3" id="KW-1185">Reference proteome</keyword>
<evidence type="ECO:0000313" key="2">
    <source>
        <dbReference type="EMBL" id="KAJ8446988.1"/>
    </source>
</evidence>